<organism evidence="2 3">
    <name type="scientific">Lysobacter enzymogenes</name>
    <dbReference type="NCBI Taxonomy" id="69"/>
    <lineage>
        <taxon>Bacteria</taxon>
        <taxon>Pseudomonadati</taxon>
        <taxon>Pseudomonadota</taxon>
        <taxon>Gammaproteobacteria</taxon>
        <taxon>Lysobacterales</taxon>
        <taxon>Lysobacteraceae</taxon>
        <taxon>Lysobacter</taxon>
    </lineage>
</organism>
<evidence type="ECO:0000313" key="3">
    <source>
        <dbReference type="Proteomes" id="UP000061569"/>
    </source>
</evidence>
<dbReference type="PATRIC" id="fig|69.6.peg.2985"/>
<accession>A0A0S2DIN9</accession>
<gene>
    <name evidence="2" type="ORF">GLE_3024</name>
</gene>
<feature type="region of interest" description="Disordered" evidence="1">
    <location>
        <begin position="46"/>
        <end position="85"/>
    </location>
</feature>
<evidence type="ECO:0000256" key="1">
    <source>
        <dbReference type="SAM" id="MobiDB-lite"/>
    </source>
</evidence>
<reference evidence="2 3" key="1">
    <citation type="submission" date="2015-11" db="EMBL/GenBank/DDBJ databases">
        <title>Genome sequences of Lysobacter enzymogenes strain C3 and Lysobacter antibioticus ATCC 29479.</title>
        <authorList>
            <person name="Kobayashi D.Y."/>
        </authorList>
    </citation>
    <scope>NUCLEOTIDE SEQUENCE [LARGE SCALE GENOMIC DNA]</scope>
    <source>
        <strain evidence="2 3">C3</strain>
    </source>
</reference>
<evidence type="ECO:0000313" key="2">
    <source>
        <dbReference type="EMBL" id="ALN58372.1"/>
    </source>
</evidence>
<proteinExistence type="predicted"/>
<dbReference type="Proteomes" id="UP000061569">
    <property type="component" value="Chromosome"/>
</dbReference>
<dbReference type="STRING" id="69.GLE_3024"/>
<sequence length="85" mass="9916">MRSPRRRRWEADAMPKADATKLTYRRSREGGNPWLHRDMALKSLDPRVRGDDDLGEPRREPSVVVTHLTSFPRRREPRASSRHGA</sequence>
<dbReference type="EMBL" id="CP013140">
    <property type="protein sequence ID" value="ALN58372.1"/>
    <property type="molecule type" value="Genomic_DNA"/>
</dbReference>
<dbReference type="KEGG" id="lez:GLE_3024"/>
<feature type="compositionally biased region" description="Basic and acidic residues" evidence="1">
    <location>
        <begin position="46"/>
        <end position="61"/>
    </location>
</feature>
<dbReference type="AlphaFoldDB" id="A0A0S2DIN9"/>
<protein>
    <submittedName>
        <fullName evidence="2">Uncharacterized protein</fullName>
    </submittedName>
</protein>
<name>A0A0S2DIN9_LYSEN</name>